<evidence type="ECO:0000313" key="9">
    <source>
        <dbReference type="EMBL" id="WAR23166.1"/>
    </source>
</evidence>
<comment type="subcellular location">
    <subcellularLocation>
        <location evidence="1">Membrane</location>
        <topology evidence="1">Multi-pass membrane protein</topology>
    </subcellularLocation>
</comment>
<evidence type="ECO:0000256" key="2">
    <source>
        <dbReference type="ARBA" id="ARBA00022679"/>
    </source>
</evidence>
<dbReference type="InterPro" id="IPR039859">
    <property type="entry name" value="PFA4/ZDH16/20/ERF2-like"/>
</dbReference>
<evidence type="ECO:0000313" key="10">
    <source>
        <dbReference type="Proteomes" id="UP001164746"/>
    </source>
</evidence>
<proteinExistence type="inferred from homology"/>
<comment type="similarity">
    <text evidence="7">Belongs to the DHHC palmitoyltransferase family.</text>
</comment>
<feature type="transmembrane region" description="Helical" evidence="7">
    <location>
        <begin position="192"/>
        <end position="214"/>
    </location>
</feature>
<dbReference type="InterPro" id="IPR001594">
    <property type="entry name" value="Palmitoyltrfase_DHHC"/>
</dbReference>
<reference evidence="9" key="1">
    <citation type="submission" date="2022-11" db="EMBL/GenBank/DDBJ databases">
        <title>Centuries of genome instability and evolution in soft-shell clam transmissible cancer (bioRxiv).</title>
        <authorList>
            <person name="Hart S.F.M."/>
            <person name="Yonemitsu M.A."/>
            <person name="Giersch R.M."/>
            <person name="Beal B.F."/>
            <person name="Arriagada G."/>
            <person name="Davis B.W."/>
            <person name="Ostrander E.A."/>
            <person name="Goff S.P."/>
            <person name="Metzger M.J."/>
        </authorList>
    </citation>
    <scope>NUCLEOTIDE SEQUENCE</scope>
    <source>
        <strain evidence="9">MELC-2E11</strain>
        <tissue evidence="9">Siphon/mantle</tissue>
    </source>
</reference>
<keyword evidence="2 7" id="KW-0808">Transferase</keyword>
<evidence type="ECO:0000256" key="3">
    <source>
        <dbReference type="ARBA" id="ARBA00022692"/>
    </source>
</evidence>
<feature type="transmembrane region" description="Helical" evidence="7">
    <location>
        <begin position="102"/>
        <end position="120"/>
    </location>
</feature>
<comment type="catalytic activity">
    <reaction evidence="7">
        <text>L-cysteinyl-[protein] + hexadecanoyl-CoA = S-hexadecanoyl-L-cysteinyl-[protein] + CoA</text>
        <dbReference type="Rhea" id="RHEA:36683"/>
        <dbReference type="Rhea" id="RHEA-COMP:10131"/>
        <dbReference type="Rhea" id="RHEA-COMP:11032"/>
        <dbReference type="ChEBI" id="CHEBI:29950"/>
        <dbReference type="ChEBI" id="CHEBI:57287"/>
        <dbReference type="ChEBI" id="CHEBI:57379"/>
        <dbReference type="ChEBI" id="CHEBI:74151"/>
        <dbReference type="EC" id="2.3.1.225"/>
    </reaction>
</comment>
<feature type="domain" description="Palmitoyltransferase DHHC" evidence="8">
    <location>
        <begin position="144"/>
        <end position="214"/>
    </location>
</feature>
<evidence type="ECO:0000259" key="8">
    <source>
        <dbReference type="Pfam" id="PF01529"/>
    </source>
</evidence>
<gene>
    <name evidence="9" type="ORF">MAR_036835</name>
</gene>
<name>A0ABY7FR28_MYAAR</name>
<protein>
    <recommendedName>
        <fullName evidence="7">Palmitoyltransferase</fullName>
        <ecNumber evidence="7">2.3.1.225</ecNumber>
    </recommendedName>
</protein>
<evidence type="ECO:0000256" key="7">
    <source>
        <dbReference type="RuleBase" id="RU079119"/>
    </source>
</evidence>
<evidence type="ECO:0000256" key="6">
    <source>
        <dbReference type="ARBA" id="ARBA00023315"/>
    </source>
</evidence>
<keyword evidence="3 7" id="KW-0812">Transmembrane</keyword>
<comment type="domain">
    <text evidence="7">The DHHC domain is required for palmitoyltransferase activity.</text>
</comment>
<keyword evidence="4 7" id="KW-1133">Transmembrane helix</keyword>
<sequence length="282" mass="32791">MLATLLFFAVEHLKMDVKYPITDPNDSVLVNLRQSLAEQAAAYRLQENTNTINIPLLGHIHFVRDKNGIMMLSCIVAYWVYGVWSSYYVVLNPHYVDGVVPTWYMCYHFLVCALCLLALIRSATLNPGRVPDIDANVAQSRGWEPCPTCGKWRPPKAHHCRRCKQCVVRMDHHCPWINNCVGDGNHHVFTLLLFYAFLFGLNGFIALMLHYWYWPKCEACDKNMTSLETMKIKSVHDVNYDTVQLRTCCKAYTDLFGTFHFYLWPWPCRRKRSRLSSLTIWA</sequence>
<dbReference type="PANTHER" id="PTHR12246">
    <property type="entry name" value="PALMITOYLTRANSFERASE ZDHHC16"/>
    <property type="match status" value="1"/>
</dbReference>
<evidence type="ECO:0000256" key="5">
    <source>
        <dbReference type="ARBA" id="ARBA00023136"/>
    </source>
</evidence>
<keyword evidence="6 7" id="KW-0012">Acyltransferase</keyword>
<evidence type="ECO:0000256" key="4">
    <source>
        <dbReference type="ARBA" id="ARBA00022989"/>
    </source>
</evidence>
<dbReference type="Pfam" id="PF01529">
    <property type="entry name" value="DHHC"/>
    <property type="match status" value="1"/>
</dbReference>
<dbReference type="PROSITE" id="PS50216">
    <property type="entry name" value="DHHC"/>
    <property type="match status" value="1"/>
</dbReference>
<organism evidence="9 10">
    <name type="scientific">Mya arenaria</name>
    <name type="common">Soft-shell clam</name>
    <dbReference type="NCBI Taxonomy" id="6604"/>
    <lineage>
        <taxon>Eukaryota</taxon>
        <taxon>Metazoa</taxon>
        <taxon>Spiralia</taxon>
        <taxon>Lophotrochozoa</taxon>
        <taxon>Mollusca</taxon>
        <taxon>Bivalvia</taxon>
        <taxon>Autobranchia</taxon>
        <taxon>Heteroconchia</taxon>
        <taxon>Euheterodonta</taxon>
        <taxon>Imparidentia</taxon>
        <taxon>Neoheterodontei</taxon>
        <taxon>Myida</taxon>
        <taxon>Myoidea</taxon>
        <taxon>Myidae</taxon>
        <taxon>Mya</taxon>
    </lineage>
</organism>
<dbReference type="EMBL" id="CP111024">
    <property type="protein sequence ID" value="WAR23166.1"/>
    <property type="molecule type" value="Genomic_DNA"/>
</dbReference>
<evidence type="ECO:0000256" key="1">
    <source>
        <dbReference type="ARBA" id="ARBA00004141"/>
    </source>
</evidence>
<keyword evidence="5 7" id="KW-0472">Membrane</keyword>
<accession>A0ABY7FR28</accession>
<feature type="transmembrane region" description="Helical" evidence="7">
    <location>
        <begin position="69"/>
        <end position="90"/>
    </location>
</feature>
<keyword evidence="10" id="KW-1185">Reference proteome</keyword>
<dbReference type="EC" id="2.3.1.225" evidence="7"/>
<dbReference type="Proteomes" id="UP001164746">
    <property type="component" value="Chromosome 13"/>
</dbReference>